<dbReference type="InterPro" id="IPR011518">
    <property type="entry name" value="Transposase_36"/>
</dbReference>
<feature type="non-terminal residue" evidence="1">
    <location>
        <position position="109"/>
    </location>
</feature>
<gene>
    <name evidence="1" type="ORF">EVA_21694</name>
</gene>
<dbReference type="AlphaFoldDB" id="J9FS61"/>
<organism evidence="1">
    <name type="scientific">gut metagenome</name>
    <dbReference type="NCBI Taxonomy" id="749906"/>
    <lineage>
        <taxon>unclassified sequences</taxon>
        <taxon>metagenomes</taxon>
        <taxon>organismal metagenomes</taxon>
    </lineage>
</organism>
<proteinExistence type="predicted"/>
<protein>
    <submittedName>
        <fullName evidence="1">Transposase, Rhodopirellula-type</fullName>
    </submittedName>
</protein>
<sequence>DTKKKELIGNFKRNGKTICIGQPKSFDHDFETFADGKIVPHGIYDVTTNTGYMTLGTNHDTSGFVCDNIKRVWEKHLQVQYPDAHTMVVLCDGGGSNASAHHIVKQDFM</sequence>
<dbReference type="EMBL" id="AMCI01008982">
    <property type="protein sequence ID" value="EJW90199.1"/>
    <property type="molecule type" value="Genomic_DNA"/>
</dbReference>
<evidence type="ECO:0000313" key="1">
    <source>
        <dbReference type="EMBL" id="EJW90199.1"/>
    </source>
</evidence>
<comment type="caution">
    <text evidence="1">The sequence shown here is derived from an EMBL/GenBank/DDBJ whole genome shotgun (WGS) entry which is preliminary data.</text>
</comment>
<accession>J9FS61</accession>
<feature type="non-terminal residue" evidence="1">
    <location>
        <position position="1"/>
    </location>
</feature>
<dbReference type="Pfam" id="PF07592">
    <property type="entry name" value="DDE_Tnp_ISAZ013"/>
    <property type="match status" value="1"/>
</dbReference>
<name>J9FS61_9ZZZZ</name>
<reference evidence="1" key="1">
    <citation type="journal article" date="2012" name="PLoS ONE">
        <title>Gene sets for utilization of primary and secondary nutrition supplies in the distal gut of endangered iberian lynx.</title>
        <authorList>
            <person name="Alcaide M."/>
            <person name="Messina E."/>
            <person name="Richter M."/>
            <person name="Bargiela R."/>
            <person name="Peplies J."/>
            <person name="Huws S.A."/>
            <person name="Newbold C.J."/>
            <person name="Golyshin P.N."/>
            <person name="Simon M.A."/>
            <person name="Lopez G."/>
            <person name="Yakimov M.M."/>
            <person name="Ferrer M."/>
        </authorList>
    </citation>
    <scope>NUCLEOTIDE SEQUENCE</scope>
</reference>